<gene>
    <name evidence="2" type="ORF">GRI97_08055</name>
</gene>
<evidence type="ECO:0000256" key="1">
    <source>
        <dbReference type="SAM" id="Phobius"/>
    </source>
</evidence>
<reference evidence="2 3" key="1">
    <citation type="submission" date="2019-12" db="EMBL/GenBank/DDBJ databases">
        <title>Genomic-based taxomic classification of the family Erythrobacteraceae.</title>
        <authorList>
            <person name="Xu L."/>
        </authorList>
    </citation>
    <scope>NUCLEOTIDE SEQUENCE [LARGE SCALE GENOMIC DNA]</scope>
    <source>
        <strain evidence="2 3">S36</strain>
    </source>
</reference>
<proteinExistence type="predicted"/>
<feature type="transmembrane region" description="Helical" evidence="1">
    <location>
        <begin position="156"/>
        <end position="173"/>
    </location>
</feature>
<protein>
    <submittedName>
        <fullName evidence="2">Uncharacterized protein</fullName>
    </submittedName>
</protein>
<dbReference type="RefSeq" id="WP_161390528.1">
    <property type="nucleotide sequence ID" value="NZ_JBHSCP010000001.1"/>
</dbReference>
<sequence>MSFAQRSIVQGPLTVAPPSFDGHGWLVAINMAWMTAGFLLFTMLAIYLARKMWQRRHCERLIDPIGVWRAIGLLLGAAGSMRFGAEALVIWGWNPMDPQTSALIITVKRFVDPLAATLGMAAIGLYFLAERGMSEQLRKRPHPIHFWRSKDRLRQPALLVISTIIAAICVVSLR</sequence>
<keyword evidence="3" id="KW-1185">Reference proteome</keyword>
<comment type="caution">
    <text evidence="2">The sequence shown here is derived from an EMBL/GenBank/DDBJ whole genome shotgun (WGS) entry which is preliminary data.</text>
</comment>
<evidence type="ECO:0000313" key="3">
    <source>
        <dbReference type="Proteomes" id="UP000469430"/>
    </source>
</evidence>
<name>A0A6I4TUJ6_9SPHN</name>
<feature type="transmembrane region" description="Helical" evidence="1">
    <location>
        <begin position="25"/>
        <end position="49"/>
    </location>
</feature>
<accession>A0A6I4TUJ6</accession>
<organism evidence="2 3">
    <name type="scientific">Croceibacterium xixiisoli</name>
    <dbReference type="NCBI Taxonomy" id="1476466"/>
    <lineage>
        <taxon>Bacteria</taxon>
        <taxon>Pseudomonadati</taxon>
        <taxon>Pseudomonadota</taxon>
        <taxon>Alphaproteobacteria</taxon>
        <taxon>Sphingomonadales</taxon>
        <taxon>Erythrobacteraceae</taxon>
        <taxon>Croceibacterium</taxon>
    </lineage>
</organism>
<dbReference type="AlphaFoldDB" id="A0A6I4TUJ6"/>
<keyword evidence="1" id="KW-1133">Transmembrane helix</keyword>
<dbReference type="OrthoDB" id="7470108at2"/>
<feature type="transmembrane region" description="Helical" evidence="1">
    <location>
        <begin position="70"/>
        <end position="93"/>
    </location>
</feature>
<evidence type="ECO:0000313" key="2">
    <source>
        <dbReference type="EMBL" id="MXO98939.1"/>
    </source>
</evidence>
<keyword evidence="1" id="KW-0812">Transmembrane</keyword>
<feature type="transmembrane region" description="Helical" evidence="1">
    <location>
        <begin position="113"/>
        <end position="129"/>
    </location>
</feature>
<keyword evidence="1" id="KW-0472">Membrane</keyword>
<dbReference type="EMBL" id="WTYJ01000001">
    <property type="protein sequence ID" value="MXO98939.1"/>
    <property type="molecule type" value="Genomic_DNA"/>
</dbReference>
<dbReference type="Proteomes" id="UP000469430">
    <property type="component" value="Unassembled WGS sequence"/>
</dbReference>